<accession>A0A6J4VKR4</accession>
<gene>
    <name evidence="1" type="ORF">AVDCRST_MAG59-4735</name>
</gene>
<reference evidence="1" key="1">
    <citation type="submission" date="2020-02" db="EMBL/GenBank/DDBJ databases">
        <authorList>
            <person name="Meier V. D."/>
        </authorList>
    </citation>
    <scope>NUCLEOTIDE SEQUENCE</scope>
    <source>
        <strain evidence="1">AVDCRST_MAG59</strain>
    </source>
</reference>
<protein>
    <submittedName>
        <fullName evidence="1">Uncharacterized protein</fullName>
    </submittedName>
</protein>
<evidence type="ECO:0000313" key="1">
    <source>
        <dbReference type="EMBL" id="CAA9581156.1"/>
    </source>
</evidence>
<organism evidence="1">
    <name type="scientific">uncultured Thermomicrobiales bacterium</name>
    <dbReference type="NCBI Taxonomy" id="1645740"/>
    <lineage>
        <taxon>Bacteria</taxon>
        <taxon>Pseudomonadati</taxon>
        <taxon>Thermomicrobiota</taxon>
        <taxon>Thermomicrobia</taxon>
        <taxon>Thermomicrobiales</taxon>
        <taxon>environmental samples</taxon>
    </lineage>
</organism>
<sequence length="354" mass="38758">MAPSPALNFALRARRLQSDLRRDGLPLTDMRGAAALELQYAGSSGPVGTVPSGRAGIEPIEGPIEQRRVEPARAVDSRIAFFLDGAQRTLSHSRVGLAPVTAVVAAAGVVERDACAECRPAPGSTRLKHVWLIPGLDDPHLARFRDAVLAAGMEVRDPLASAPDGPEEGERVADYTTLQELAYEAAKNVRQEMEAAILGWFRTDPRYAADPRWLVVDGRLLEPQPRAIGIVKQFADGYLAGPDAETLLSLPPGCRTTAFVPRDRRRGGPGAQDRTLWYLRLWPAEGLDARHALIRVEVTAGVNTTAEIDEISSWLLAERTPRATGDERWATLLYPIHHLERMLKRAIDAQTRGW</sequence>
<dbReference type="SUPFAM" id="SSF53098">
    <property type="entry name" value="Ribonuclease H-like"/>
    <property type="match status" value="1"/>
</dbReference>
<name>A0A6J4VKR4_9BACT</name>
<dbReference type="EMBL" id="CADCWF010000345">
    <property type="protein sequence ID" value="CAA9581156.1"/>
    <property type="molecule type" value="Genomic_DNA"/>
</dbReference>
<proteinExistence type="predicted"/>
<dbReference type="AlphaFoldDB" id="A0A6J4VKR4"/>
<dbReference type="InterPro" id="IPR012337">
    <property type="entry name" value="RNaseH-like_sf"/>
</dbReference>